<feature type="compositionally biased region" description="Low complexity" evidence="5">
    <location>
        <begin position="7"/>
        <end position="18"/>
    </location>
</feature>
<comment type="caution">
    <text evidence="7">The sequence shown here is derived from an EMBL/GenBank/DDBJ whole genome shotgun (WGS) entry which is preliminary data.</text>
</comment>
<accession>A0A8S0TI90</accession>
<evidence type="ECO:0000256" key="3">
    <source>
        <dbReference type="ARBA" id="ARBA00023242"/>
    </source>
</evidence>
<evidence type="ECO:0000256" key="4">
    <source>
        <dbReference type="RuleBase" id="RU369104"/>
    </source>
</evidence>
<feature type="non-terminal residue" evidence="7">
    <location>
        <position position="232"/>
    </location>
</feature>
<name>A0A8S0TI90_OLEEU</name>
<dbReference type="Proteomes" id="UP000594638">
    <property type="component" value="Unassembled WGS sequence"/>
</dbReference>
<evidence type="ECO:0000259" key="6">
    <source>
        <dbReference type="Pfam" id="PF14215"/>
    </source>
</evidence>
<dbReference type="OrthoDB" id="1926382at2759"/>
<keyword evidence="3 4" id="KW-0539">Nucleus</keyword>
<proteinExistence type="predicted"/>
<evidence type="ECO:0000313" key="7">
    <source>
        <dbReference type="EMBL" id="CAA3003125.1"/>
    </source>
</evidence>
<keyword evidence="8" id="KW-1185">Reference proteome</keyword>
<gene>
    <name evidence="7" type="ORF">OLEA9_A075913</name>
</gene>
<feature type="domain" description="Transcription factor MYC/MYB N-terminal" evidence="6">
    <location>
        <begin position="26"/>
        <end position="199"/>
    </location>
</feature>
<dbReference type="AlphaFoldDB" id="A0A8S0TI90"/>
<reference evidence="7 8" key="1">
    <citation type="submission" date="2019-12" db="EMBL/GenBank/DDBJ databases">
        <authorList>
            <person name="Alioto T."/>
            <person name="Alioto T."/>
            <person name="Gomez Garrido J."/>
        </authorList>
    </citation>
    <scope>NUCLEOTIDE SEQUENCE [LARGE SCALE GENOMIC DNA]</scope>
</reference>
<protein>
    <recommendedName>
        <fullName evidence="4">Transcription factor</fullName>
        <shortName evidence="4">bHLH transcription factor</shortName>
    </recommendedName>
    <alternativeName>
        <fullName evidence="4">Basic helix-loop-helix protein</fullName>
    </alternativeName>
</protein>
<organism evidence="7 8">
    <name type="scientific">Olea europaea subsp. europaea</name>
    <dbReference type="NCBI Taxonomy" id="158383"/>
    <lineage>
        <taxon>Eukaryota</taxon>
        <taxon>Viridiplantae</taxon>
        <taxon>Streptophyta</taxon>
        <taxon>Embryophyta</taxon>
        <taxon>Tracheophyta</taxon>
        <taxon>Spermatophyta</taxon>
        <taxon>Magnoliopsida</taxon>
        <taxon>eudicotyledons</taxon>
        <taxon>Gunneridae</taxon>
        <taxon>Pentapetalae</taxon>
        <taxon>asterids</taxon>
        <taxon>lamiids</taxon>
        <taxon>Lamiales</taxon>
        <taxon>Oleaceae</taxon>
        <taxon>Oleeae</taxon>
        <taxon>Olea</taxon>
    </lineage>
</organism>
<evidence type="ECO:0000256" key="1">
    <source>
        <dbReference type="ARBA" id="ARBA00023015"/>
    </source>
</evidence>
<dbReference type="Pfam" id="PF14215">
    <property type="entry name" value="bHLH-MYC_N"/>
    <property type="match status" value="1"/>
</dbReference>
<dbReference type="PANTHER" id="PTHR11514:SF40">
    <property type="entry name" value="TRANSCRIPTION FACTOR BHLH14"/>
    <property type="match status" value="1"/>
</dbReference>
<dbReference type="Gramene" id="OE9A075913T1">
    <property type="protein sequence ID" value="OE9A075913C1"/>
    <property type="gene ID" value="OE9A075913"/>
</dbReference>
<dbReference type="GO" id="GO:0003700">
    <property type="term" value="F:DNA-binding transcription factor activity"/>
    <property type="evidence" value="ECO:0007669"/>
    <property type="project" value="InterPro"/>
</dbReference>
<dbReference type="InterPro" id="IPR045084">
    <property type="entry name" value="AIB/MYC-like"/>
</dbReference>
<keyword evidence="2 4" id="KW-0804">Transcription</keyword>
<dbReference type="EMBL" id="CACTIH010005920">
    <property type="protein sequence ID" value="CAA3003125.1"/>
    <property type="molecule type" value="Genomic_DNA"/>
</dbReference>
<feature type="region of interest" description="Disordered" evidence="5">
    <location>
        <begin position="1"/>
        <end position="21"/>
    </location>
</feature>
<dbReference type="InterPro" id="IPR025610">
    <property type="entry name" value="MYC/MYB_N"/>
</dbReference>
<dbReference type="GO" id="GO:0000976">
    <property type="term" value="F:transcription cis-regulatory region binding"/>
    <property type="evidence" value="ECO:0007669"/>
    <property type="project" value="TreeGrafter"/>
</dbReference>
<evidence type="ECO:0000313" key="8">
    <source>
        <dbReference type="Proteomes" id="UP000594638"/>
    </source>
</evidence>
<dbReference type="PANTHER" id="PTHR11514">
    <property type="entry name" value="MYC"/>
    <property type="match status" value="1"/>
</dbReference>
<sequence>MEDLIVSSSSSSSMLSSSQENPATTLQQKLQYILQTQPQNWTYAIFWQTSKDDNGRIFLVWGDGHFQGITKHKVHKSGSHPQRKKVMRGIQALIGENPDGYGPVDGDVTDMEWYYVMSLAQSFSLGDGVPGKAFSSGSLVWLSGENQLRFYNCERAKEAQTHGMQTMVCIPTTNGVLELGSDDMITENWNLVQQVKLIFDSSGINGSSGQIISFSDIGVVTGFQEEEAKAKK</sequence>
<evidence type="ECO:0000256" key="2">
    <source>
        <dbReference type="ARBA" id="ARBA00023163"/>
    </source>
</evidence>
<evidence type="ECO:0000256" key="5">
    <source>
        <dbReference type="SAM" id="MobiDB-lite"/>
    </source>
</evidence>
<comment type="subcellular location">
    <subcellularLocation>
        <location evidence="4">Nucleus</location>
    </subcellularLocation>
</comment>
<keyword evidence="1 4" id="KW-0805">Transcription regulation</keyword>
<dbReference type="GO" id="GO:0005634">
    <property type="term" value="C:nucleus"/>
    <property type="evidence" value="ECO:0007669"/>
    <property type="project" value="UniProtKB-SubCell"/>
</dbReference>